<feature type="binding site" evidence="7">
    <location>
        <position position="124"/>
    </location>
    <ligand>
        <name>Fe-coproporphyrin III</name>
        <dbReference type="ChEBI" id="CHEBI:68438"/>
    </ligand>
</feature>
<keyword evidence="5 7" id="KW-0627">Porphyrin biosynthesis</keyword>
<keyword evidence="7" id="KW-0479">Metal-binding</keyword>
<gene>
    <name evidence="7" type="primary">cpfC</name>
    <name evidence="10" type="ORF">GCM10009810_33460</name>
</gene>
<proteinExistence type="inferred from homology"/>
<dbReference type="EMBL" id="BAAAPN010000100">
    <property type="protein sequence ID" value="GAA1773688.1"/>
    <property type="molecule type" value="Genomic_DNA"/>
</dbReference>
<name>A0ABN2L5R7_9MICO</name>
<dbReference type="Pfam" id="PF00762">
    <property type="entry name" value="Ferrochelatase"/>
    <property type="match status" value="2"/>
</dbReference>
<dbReference type="RefSeq" id="WP_344068369.1">
    <property type="nucleotide sequence ID" value="NZ_BAAAPN010000100.1"/>
</dbReference>
<comment type="caution">
    <text evidence="7">Lacks conserved residue(s) required for the propagation of feature annotation.</text>
</comment>
<organism evidence="10 11">
    <name type="scientific">Nostocoides vanveenii</name>
    <dbReference type="NCBI Taxonomy" id="330835"/>
    <lineage>
        <taxon>Bacteria</taxon>
        <taxon>Bacillati</taxon>
        <taxon>Actinomycetota</taxon>
        <taxon>Actinomycetes</taxon>
        <taxon>Micrococcales</taxon>
        <taxon>Intrasporangiaceae</taxon>
        <taxon>Nostocoides</taxon>
    </lineage>
</organism>
<dbReference type="HAMAP" id="MF_00323">
    <property type="entry name" value="Ferrochelatase"/>
    <property type="match status" value="1"/>
</dbReference>
<feature type="region of interest" description="Disordered" evidence="9">
    <location>
        <begin position="172"/>
        <end position="209"/>
    </location>
</feature>
<keyword evidence="3 7" id="KW-0350">Heme biosynthesis</keyword>
<evidence type="ECO:0000256" key="9">
    <source>
        <dbReference type="SAM" id="MobiDB-lite"/>
    </source>
</evidence>
<evidence type="ECO:0000256" key="6">
    <source>
        <dbReference type="ARBA" id="ARBA00024536"/>
    </source>
</evidence>
<comment type="similarity">
    <text evidence="7 8">Belongs to the ferrochelatase family.</text>
</comment>
<comment type="pathway">
    <text evidence="1 7">Porphyrin-containing compound metabolism; protoheme biosynthesis.</text>
</comment>
<keyword evidence="11" id="KW-1185">Reference proteome</keyword>
<comment type="catalytic activity">
    <reaction evidence="6">
        <text>Fe-coproporphyrin III + 2 H(+) = coproporphyrin III + Fe(2+)</text>
        <dbReference type="Rhea" id="RHEA:49572"/>
        <dbReference type="ChEBI" id="CHEBI:15378"/>
        <dbReference type="ChEBI" id="CHEBI:29033"/>
        <dbReference type="ChEBI" id="CHEBI:68438"/>
        <dbReference type="ChEBI" id="CHEBI:131725"/>
        <dbReference type="EC" id="4.99.1.9"/>
    </reaction>
    <physiologicalReaction direction="right-to-left" evidence="6">
        <dbReference type="Rhea" id="RHEA:49574"/>
    </physiologicalReaction>
</comment>
<feature type="binding site" evidence="7">
    <location>
        <position position="223"/>
    </location>
    <ligand>
        <name>Fe(2+)</name>
        <dbReference type="ChEBI" id="CHEBI:29033"/>
    </ligand>
</feature>
<keyword evidence="2 7" id="KW-0408">Iron</keyword>
<evidence type="ECO:0000256" key="7">
    <source>
        <dbReference type="HAMAP-Rule" id="MF_00323"/>
    </source>
</evidence>
<dbReference type="InterPro" id="IPR033659">
    <property type="entry name" value="Ferrochelatase_N"/>
</dbReference>
<comment type="caution">
    <text evidence="10">The sequence shown here is derived from an EMBL/GenBank/DDBJ whole genome shotgun (WGS) entry which is preliminary data.</text>
</comment>
<evidence type="ECO:0000256" key="3">
    <source>
        <dbReference type="ARBA" id="ARBA00023133"/>
    </source>
</evidence>
<feature type="compositionally biased region" description="Low complexity" evidence="9">
    <location>
        <begin position="182"/>
        <end position="207"/>
    </location>
</feature>
<reference evidence="10 11" key="1">
    <citation type="journal article" date="2019" name="Int. J. Syst. Evol. Microbiol.">
        <title>The Global Catalogue of Microorganisms (GCM) 10K type strain sequencing project: providing services to taxonomists for standard genome sequencing and annotation.</title>
        <authorList>
            <consortium name="The Broad Institute Genomics Platform"/>
            <consortium name="The Broad Institute Genome Sequencing Center for Infectious Disease"/>
            <person name="Wu L."/>
            <person name="Ma J."/>
        </authorList>
    </citation>
    <scope>NUCLEOTIDE SEQUENCE [LARGE SCALE GENOMIC DNA]</scope>
    <source>
        <strain evidence="10 11">JCM 15591</strain>
    </source>
</reference>
<dbReference type="InterPro" id="IPR001015">
    <property type="entry name" value="Ferrochelatase"/>
</dbReference>
<keyword evidence="4 7" id="KW-0456">Lyase</keyword>
<dbReference type="PANTHER" id="PTHR11108:SF1">
    <property type="entry name" value="FERROCHELATASE, MITOCHONDRIAL"/>
    <property type="match status" value="1"/>
</dbReference>
<dbReference type="CDD" id="cd00419">
    <property type="entry name" value="Ferrochelatase_C"/>
    <property type="match status" value="1"/>
</dbReference>
<comment type="subcellular location">
    <subcellularLocation>
        <location evidence="7">Cytoplasm</location>
    </subcellularLocation>
</comment>
<feature type="binding site" evidence="7">
    <location>
        <position position="316"/>
    </location>
    <ligand>
        <name>Fe(2+)</name>
        <dbReference type="ChEBI" id="CHEBI:29033"/>
    </ligand>
</feature>
<protein>
    <recommendedName>
        <fullName evidence="7">Coproporphyrin III ferrochelatase</fullName>
        <ecNumber evidence="7">4.99.1.9</ecNumber>
    </recommendedName>
</protein>
<dbReference type="EC" id="4.99.1.9" evidence="7"/>
<evidence type="ECO:0000256" key="2">
    <source>
        <dbReference type="ARBA" id="ARBA00023004"/>
    </source>
</evidence>
<evidence type="ECO:0000256" key="8">
    <source>
        <dbReference type="RuleBase" id="RU004185"/>
    </source>
</evidence>
<dbReference type="Proteomes" id="UP001501475">
    <property type="component" value="Unassembled WGS sequence"/>
</dbReference>
<dbReference type="CDD" id="cd03411">
    <property type="entry name" value="Ferrochelatase_N"/>
    <property type="match status" value="1"/>
</dbReference>
<evidence type="ECO:0000256" key="1">
    <source>
        <dbReference type="ARBA" id="ARBA00004744"/>
    </source>
</evidence>
<evidence type="ECO:0000313" key="11">
    <source>
        <dbReference type="Proteomes" id="UP001501475"/>
    </source>
</evidence>
<dbReference type="Gene3D" id="3.40.50.1400">
    <property type="match status" value="2"/>
</dbReference>
<accession>A0ABN2L5R7</accession>
<comment type="function">
    <text evidence="7">Involved in coproporphyrin-dependent heme b biosynthesis. Catalyzes the insertion of ferrous iron into coproporphyrin III to form Fe-coproporphyrin III.</text>
</comment>
<dbReference type="InterPro" id="IPR033644">
    <property type="entry name" value="Ferrochelatase_C"/>
</dbReference>
<evidence type="ECO:0000256" key="5">
    <source>
        <dbReference type="ARBA" id="ARBA00023244"/>
    </source>
</evidence>
<dbReference type="SUPFAM" id="SSF53800">
    <property type="entry name" value="Chelatase"/>
    <property type="match status" value="2"/>
</dbReference>
<evidence type="ECO:0000313" key="10">
    <source>
        <dbReference type="EMBL" id="GAA1773688.1"/>
    </source>
</evidence>
<sequence length="414" mass="43033">MPAAPLAPYDALVLLSFGGPEGMPEVMPFLRRVTAGRGIPEERLAEVAEHYARFGGVSPINAQNRALVAALDAELARRGIAIPVHLANRNSPPYVRDVLAGLAPARLLTILTSPYQSYSSCRQYREDLGVAAEGLDITVDKLPPYAAHPPFVEAVTAAVLASVRDALAARDDTGASATSPGTTDAAAAHSTDAAAAHPTDGTAAHPTDGAHPRQDLALICVAHSIPEAADAAAGRPETGGHAYARGLAAMAETVTAAVNTEFGLDLTPDLAWCSRSGAPHIPWLEPDILDRLDAVAGAGARTVVVAPIGFVSDHLEVVYDLDTEAREHALGLGLDFHRAATVGTDPAFVAGLVDLALARATAARHATDEAQPDGTAIARDLNVLAALPPADCPPDCCRSQRPVKPTRCGREDPR</sequence>
<feature type="region of interest" description="Disordered" evidence="9">
    <location>
        <begin position="392"/>
        <end position="414"/>
    </location>
</feature>
<keyword evidence="7" id="KW-0963">Cytoplasm</keyword>
<dbReference type="PANTHER" id="PTHR11108">
    <property type="entry name" value="FERROCHELATASE"/>
    <property type="match status" value="1"/>
</dbReference>
<feature type="binding site" evidence="7">
    <location>
        <position position="58"/>
    </location>
    <ligand>
        <name>Fe-coproporphyrin III</name>
        <dbReference type="ChEBI" id="CHEBI:68438"/>
    </ligand>
</feature>
<evidence type="ECO:0000256" key="4">
    <source>
        <dbReference type="ARBA" id="ARBA00023239"/>
    </source>
</evidence>